<evidence type="ECO:0000313" key="1">
    <source>
        <dbReference type="Proteomes" id="UP000887565"/>
    </source>
</evidence>
<proteinExistence type="predicted"/>
<organism evidence="1 2">
    <name type="scientific">Romanomermis culicivorax</name>
    <name type="common">Nematode worm</name>
    <dbReference type="NCBI Taxonomy" id="13658"/>
    <lineage>
        <taxon>Eukaryota</taxon>
        <taxon>Metazoa</taxon>
        <taxon>Ecdysozoa</taxon>
        <taxon>Nematoda</taxon>
        <taxon>Enoplea</taxon>
        <taxon>Dorylaimia</taxon>
        <taxon>Mermithida</taxon>
        <taxon>Mermithoidea</taxon>
        <taxon>Mermithidae</taxon>
        <taxon>Romanomermis</taxon>
    </lineage>
</organism>
<protein>
    <submittedName>
        <fullName evidence="2">Uncharacterized protein</fullName>
    </submittedName>
</protein>
<dbReference type="AlphaFoldDB" id="A0A915HDR9"/>
<reference evidence="2" key="1">
    <citation type="submission" date="2022-11" db="UniProtKB">
        <authorList>
            <consortium name="WormBaseParasite"/>
        </authorList>
    </citation>
    <scope>IDENTIFICATION</scope>
</reference>
<sequence length="63" mass="7379">MAESRYGNPKQFLVEGMWMWVDGRWYQSVSSGRRRGFSINGDRVNSYRWVMVTGNARETEGKT</sequence>
<accession>A0A915HDR9</accession>
<evidence type="ECO:0000313" key="2">
    <source>
        <dbReference type="WBParaSite" id="nRc.2.0.1.t00206-RA"/>
    </source>
</evidence>
<keyword evidence="1" id="KW-1185">Reference proteome</keyword>
<dbReference type="WBParaSite" id="nRc.2.0.1.t00206-RA">
    <property type="protein sequence ID" value="nRc.2.0.1.t00206-RA"/>
    <property type="gene ID" value="nRc.2.0.1.g00206"/>
</dbReference>
<name>A0A915HDR9_ROMCU</name>
<dbReference type="Proteomes" id="UP000887565">
    <property type="component" value="Unplaced"/>
</dbReference>